<evidence type="ECO:0000256" key="2">
    <source>
        <dbReference type="ARBA" id="ARBA00001970"/>
    </source>
</evidence>
<dbReference type="GO" id="GO:0046872">
    <property type="term" value="F:metal ion binding"/>
    <property type="evidence" value="ECO:0007669"/>
    <property type="project" value="UniProtKB-KW"/>
</dbReference>
<feature type="domain" description="NarG-like" evidence="22">
    <location>
        <begin position="11"/>
        <end position="228"/>
    </location>
</feature>
<keyword evidence="12 20" id="KW-0408">Iron</keyword>
<keyword evidence="13" id="KW-0534">Nitrate assimilation</keyword>
<comment type="subcellular location">
    <subcellularLocation>
        <location evidence="3">Cell membrane</location>
        <topology evidence="3">Multi-pass membrane protein</topology>
    </subcellularLocation>
</comment>
<sequence>MNTALHLPTELWLILPYIAFTSFVLGHIWRYRNDQFGWTTRSSQVYESRLLRLGSPLFHFGMVGVFGGHVLGVLIPESWTEAVGISEHTYHLIAVGAGSVAGLSVLAGVAILLYRRFTVTAVRKATTGNDKLMYALLTAALVTGLMNTWGANLLFGTYNYRETVSPWFRSLFTLNPQPELMVDTPWPFQLHGLVVLTLVFLWPYTRLVHMFSAPIGYLVRPYVVYRSKEVAAPDKRRYSRAWDSPVTPERWR</sequence>
<name>A0A5R8PDB5_9NOCA</name>
<dbReference type="GO" id="GO:0009055">
    <property type="term" value="F:electron transfer activity"/>
    <property type="evidence" value="ECO:0007669"/>
    <property type="project" value="TreeGrafter"/>
</dbReference>
<comment type="similarity">
    <text evidence="16">In the central section; belongs to the NarJ/NarW family.</text>
</comment>
<protein>
    <recommendedName>
        <fullName evidence="19">Nitrate reductase-like protein NarX</fullName>
    </recommendedName>
</protein>
<dbReference type="InterPro" id="IPR003816">
    <property type="entry name" value="Nitrate_red_gam"/>
</dbReference>
<feature type="transmembrane region" description="Helical" evidence="21">
    <location>
        <begin position="12"/>
        <end position="29"/>
    </location>
</feature>
<dbReference type="GO" id="GO:0042128">
    <property type="term" value="P:nitrate assimilation"/>
    <property type="evidence" value="ECO:0007669"/>
    <property type="project" value="UniProtKB-KW"/>
</dbReference>
<dbReference type="RefSeq" id="WP_138456805.1">
    <property type="nucleotide sequence ID" value="NZ_VBUU01000014.1"/>
</dbReference>
<dbReference type="InterPro" id="IPR051936">
    <property type="entry name" value="Heme-iron_electron_transfer"/>
</dbReference>
<evidence type="ECO:0000256" key="10">
    <source>
        <dbReference type="ARBA" id="ARBA00022989"/>
    </source>
</evidence>
<evidence type="ECO:0000256" key="1">
    <source>
        <dbReference type="ARBA" id="ARBA00001942"/>
    </source>
</evidence>
<feature type="binding site" description="axial binding residue" evidence="20">
    <location>
        <position position="59"/>
    </location>
    <ligand>
        <name>heme b</name>
        <dbReference type="ChEBI" id="CHEBI:60344"/>
        <label>1</label>
    </ligand>
    <ligandPart>
        <name>Fe</name>
        <dbReference type="ChEBI" id="CHEBI:18248"/>
    </ligandPart>
</feature>
<evidence type="ECO:0000256" key="4">
    <source>
        <dbReference type="ARBA" id="ARBA00022448"/>
    </source>
</evidence>
<feature type="transmembrane region" description="Helical" evidence="21">
    <location>
        <begin position="134"/>
        <end position="155"/>
    </location>
</feature>
<evidence type="ECO:0000256" key="15">
    <source>
        <dbReference type="ARBA" id="ARBA00056200"/>
    </source>
</evidence>
<dbReference type="InterPro" id="IPR036197">
    <property type="entry name" value="NarG-like_sf"/>
</dbReference>
<evidence type="ECO:0000256" key="18">
    <source>
        <dbReference type="ARBA" id="ARBA00061480"/>
    </source>
</evidence>
<comment type="cofactor">
    <cofactor evidence="1">
        <name>Mo-bis(molybdopterin guanine dinucleotide)</name>
        <dbReference type="ChEBI" id="CHEBI:60539"/>
    </cofactor>
</comment>
<evidence type="ECO:0000256" key="14">
    <source>
        <dbReference type="ARBA" id="ARBA00023136"/>
    </source>
</evidence>
<keyword evidence="6 20" id="KW-0349">Heme</keyword>
<comment type="similarity">
    <text evidence="17">In the C-terminal section; belongs to the nitrate reductase gamma subunit family.</text>
</comment>
<dbReference type="InterPro" id="IPR023234">
    <property type="entry name" value="NarG-like_domain"/>
</dbReference>
<keyword evidence="10 21" id="KW-1133">Transmembrane helix</keyword>
<evidence type="ECO:0000256" key="19">
    <source>
        <dbReference type="ARBA" id="ARBA00071287"/>
    </source>
</evidence>
<feature type="binding site" description="axial binding residue" evidence="20">
    <location>
        <position position="209"/>
    </location>
    <ligand>
        <name>heme b</name>
        <dbReference type="ChEBI" id="CHEBI:60344"/>
        <label>1</label>
    </ligand>
    <ligandPart>
        <name>Fe</name>
        <dbReference type="ChEBI" id="CHEBI:18248"/>
    </ligandPart>
</feature>
<evidence type="ECO:0000259" key="22">
    <source>
        <dbReference type="Pfam" id="PF02665"/>
    </source>
</evidence>
<dbReference type="GO" id="GO:0020037">
    <property type="term" value="F:heme binding"/>
    <property type="evidence" value="ECO:0007669"/>
    <property type="project" value="TreeGrafter"/>
</dbReference>
<proteinExistence type="inferred from homology"/>
<comment type="cofactor">
    <cofactor evidence="2">
        <name>heme b</name>
        <dbReference type="ChEBI" id="CHEBI:60344"/>
    </cofactor>
</comment>
<evidence type="ECO:0000256" key="17">
    <source>
        <dbReference type="ARBA" id="ARBA00061196"/>
    </source>
</evidence>
<dbReference type="Proteomes" id="UP000308349">
    <property type="component" value="Unassembled WGS sequence"/>
</dbReference>
<dbReference type="GO" id="GO:0019645">
    <property type="term" value="P:anaerobic electron transport chain"/>
    <property type="evidence" value="ECO:0007669"/>
    <property type="project" value="TreeGrafter"/>
</dbReference>
<evidence type="ECO:0000256" key="9">
    <source>
        <dbReference type="ARBA" id="ARBA00022982"/>
    </source>
</evidence>
<evidence type="ECO:0000256" key="21">
    <source>
        <dbReference type="SAM" id="Phobius"/>
    </source>
</evidence>
<evidence type="ECO:0000256" key="16">
    <source>
        <dbReference type="ARBA" id="ARBA00061095"/>
    </source>
</evidence>
<dbReference type="Pfam" id="PF02665">
    <property type="entry name" value="Nitrate_red_gam"/>
    <property type="match status" value="1"/>
</dbReference>
<feature type="transmembrane region" description="Helical" evidence="21">
    <location>
        <begin position="92"/>
        <end position="114"/>
    </location>
</feature>
<organism evidence="23 24">
    <name type="scientific">Nocardia cyriacigeorgica</name>
    <dbReference type="NCBI Taxonomy" id="135487"/>
    <lineage>
        <taxon>Bacteria</taxon>
        <taxon>Bacillati</taxon>
        <taxon>Actinomycetota</taxon>
        <taxon>Actinomycetes</taxon>
        <taxon>Mycobacteriales</taxon>
        <taxon>Nocardiaceae</taxon>
        <taxon>Nocardia</taxon>
    </lineage>
</organism>
<gene>
    <name evidence="23" type="primary">narI</name>
    <name evidence="23" type="ORF">FEK35_15610</name>
</gene>
<keyword evidence="4" id="KW-0813">Transport</keyword>
<accession>A0A5R8PDB5</accession>
<evidence type="ECO:0000313" key="23">
    <source>
        <dbReference type="EMBL" id="TLG09536.1"/>
    </source>
</evidence>
<evidence type="ECO:0000256" key="5">
    <source>
        <dbReference type="ARBA" id="ARBA00022475"/>
    </source>
</evidence>
<feature type="transmembrane region" description="Helical" evidence="21">
    <location>
        <begin position="50"/>
        <end position="72"/>
    </location>
</feature>
<keyword evidence="11 23" id="KW-0560">Oxidoreductase</keyword>
<evidence type="ECO:0000256" key="11">
    <source>
        <dbReference type="ARBA" id="ARBA00023002"/>
    </source>
</evidence>
<keyword evidence="5" id="KW-1003">Cell membrane</keyword>
<keyword evidence="8" id="KW-0479">Metal-binding</keyword>
<evidence type="ECO:0000256" key="13">
    <source>
        <dbReference type="ARBA" id="ARBA00023063"/>
    </source>
</evidence>
<reference evidence="23 24" key="1">
    <citation type="submission" date="2019-05" db="EMBL/GenBank/DDBJ databases">
        <title>Genomes sequences of two Nocardia cyriacigeorgica environmental isolates, type strains Nocardia asteroides ATCC 19247 and Nocardia cyriacigeorgica DSM 44484.</title>
        <authorList>
            <person name="Vautrin F."/>
            <person name="Bergeron E."/>
            <person name="Dubost A."/>
            <person name="Abrouk D."/>
            <person name="Rodriguez Nava V."/>
            <person name="Pujic P."/>
        </authorList>
    </citation>
    <scope>NUCLEOTIDE SEQUENCE [LARGE SCALE GENOMIC DNA]</scope>
    <source>
        <strain evidence="23 24">EML 1456</strain>
    </source>
</reference>
<dbReference type="PANTHER" id="PTHR30598:SF3">
    <property type="entry name" value="RESPIRATORY NITRATE REDUCTASE 1 GAMMA CHAIN"/>
    <property type="match status" value="1"/>
</dbReference>
<comment type="similarity">
    <text evidence="18">In the N-terminal section; belongs to the nitrate reductase alpha subunit family.</text>
</comment>
<dbReference type="GO" id="GO:0009325">
    <property type="term" value="C:nitrate reductase complex"/>
    <property type="evidence" value="ECO:0007669"/>
    <property type="project" value="InterPro"/>
</dbReference>
<dbReference type="SUPFAM" id="SSF103501">
    <property type="entry name" value="Respiratory nitrate reductase 1 gamma chain"/>
    <property type="match status" value="1"/>
</dbReference>
<keyword evidence="14 21" id="KW-0472">Membrane</keyword>
<dbReference type="PANTHER" id="PTHR30598">
    <property type="entry name" value="NITRATE REDUCTASE PRIVATE CHAPERONE, REDOX ENZYME MATURATION PROTEIN REMP FAMILY"/>
    <property type="match status" value="1"/>
</dbReference>
<keyword evidence="9" id="KW-0249">Electron transport</keyword>
<dbReference type="OrthoDB" id="9788113at2"/>
<dbReference type="Gene3D" id="1.20.950.20">
    <property type="entry name" value="Transmembrane di-heme cytochromes, Chain C"/>
    <property type="match status" value="1"/>
</dbReference>
<dbReference type="EMBL" id="VBUU01000014">
    <property type="protein sequence ID" value="TLG09536.1"/>
    <property type="molecule type" value="Genomic_DNA"/>
</dbReference>
<dbReference type="AlphaFoldDB" id="A0A5R8PDB5"/>
<evidence type="ECO:0000256" key="6">
    <source>
        <dbReference type="ARBA" id="ARBA00022617"/>
    </source>
</evidence>
<evidence type="ECO:0000256" key="7">
    <source>
        <dbReference type="ARBA" id="ARBA00022692"/>
    </source>
</evidence>
<dbReference type="GO" id="GO:0005886">
    <property type="term" value="C:plasma membrane"/>
    <property type="evidence" value="ECO:0007669"/>
    <property type="project" value="UniProtKB-SubCell"/>
</dbReference>
<evidence type="ECO:0000256" key="3">
    <source>
        <dbReference type="ARBA" id="ARBA00004651"/>
    </source>
</evidence>
<feature type="binding site" description="axial binding residue" evidence="20">
    <location>
        <position position="69"/>
    </location>
    <ligand>
        <name>heme b</name>
        <dbReference type="ChEBI" id="CHEBI:60344"/>
        <label>1</label>
    </ligand>
    <ligandPart>
        <name>Fe</name>
        <dbReference type="ChEBI" id="CHEBI:18248"/>
    </ligandPart>
</feature>
<evidence type="ECO:0000256" key="8">
    <source>
        <dbReference type="ARBA" id="ARBA00022723"/>
    </source>
</evidence>
<evidence type="ECO:0000256" key="12">
    <source>
        <dbReference type="ARBA" id="ARBA00023004"/>
    </source>
</evidence>
<comment type="caution">
    <text evidence="23">The sequence shown here is derived from an EMBL/GenBank/DDBJ whole genome shotgun (WGS) entry which is preliminary data.</text>
</comment>
<feature type="binding site" description="axial binding residue" evidence="20">
    <location>
        <position position="191"/>
    </location>
    <ligand>
        <name>heme b</name>
        <dbReference type="ChEBI" id="CHEBI:60344"/>
        <label>1</label>
    </ligand>
    <ligandPart>
        <name>Fe</name>
        <dbReference type="ChEBI" id="CHEBI:18248"/>
    </ligandPart>
</feature>
<dbReference type="GO" id="GO:0008940">
    <property type="term" value="F:nitrate reductase activity"/>
    <property type="evidence" value="ECO:0007669"/>
    <property type="project" value="InterPro"/>
</dbReference>
<dbReference type="NCBIfam" id="TIGR00351">
    <property type="entry name" value="narI"/>
    <property type="match status" value="1"/>
</dbReference>
<dbReference type="FunFam" id="1.20.950.20:FF:000001">
    <property type="entry name" value="Respiratory nitrate reductase subunit gamma"/>
    <property type="match status" value="1"/>
</dbReference>
<evidence type="ECO:0000256" key="20">
    <source>
        <dbReference type="PIRSR" id="PIRSR603816-1"/>
    </source>
</evidence>
<comment type="function">
    <text evidence="15">Does not seem to have nitrate reductase activity.</text>
</comment>
<feature type="transmembrane region" description="Helical" evidence="21">
    <location>
        <begin position="186"/>
        <end position="204"/>
    </location>
</feature>
<keyword evidence="7 21" id="KW-0812">Transmembrane</keyword>
<evidence type="ECO:0000313" key="24">
    <source>
        <dbReference type="Proteomes" id="UP000308349"/>
    </source>
</evidence>